<dbReference type="InterPro" id="IPR052162">
    <property type="entry name" value="Sensor_kinase/Photoreceptor"/>
</dbReference>
<dbReference type="InterPro" id="IPR004358">
    <property type="entry name" value="Sig_transdc_His_kin-like_C"/>
</dbReference>
<evidence type="ECO:0000313" key="15">
    <source>
        <dbReference type="Proteomes" id="UP000215595"/>
    </source>
</evidence>
<dbReference type="InterPro" id="IPR001610">
    <property type="entry name" value="PAC"/>
</dbReference>
<feature type="modified residue" description="4-aspartylphosphate" evidence="6">
    <location>
        <position position="1278"/>
    </location>
</feature>
<evidence type="ECO:0000256" key="8">
    <source>
        <dbReference type="SAM" id="Phobius"/>
    </source>
</evidence>
<dbReference type="InterPro" id="IPR035965">
    <property type="entry name" value="PAS-like_dom_sf"/>
</dbReference>
<evidence type="ECO:0000256" key="4">
    <source>
        <dbReference type="ARBA" id="ARBA00022679"/>
    </source>
</evidence>
<feature type="transmembrane region" description="Helical" evidence="8">
    <location>
        <begin position="67"/>
        <end position="92"/>
    </location>
</feature>
<dbReference type="InterPro" id="IPR011006">
    <property type="entry name" value="CheY-like_superfamily"/>
</dbReference>
<accession>A0A258FEF9</accession>
<dbReference type="PRINTS" id="PR00344">
    <property type="entry name" value="BCTRLSENSOR"/>
</dbReference>
<evidence type="ECO:0000259" key="11">
    <source>
        <dbReference type="PROSITE" id="PS50112"/>
    </source>
</evidence>
<dbReference type="InterPro" id="IPR029016">
    <property type="entry name" value="GAF-like_dom_sf"/>
</dbReference>
<dbReference type="EC" id="2.7.13.3" evidence="2"/>
<feature type="domain" description="PAC" evidence="12">
    <location>
        <begin position="637"/>
        <end position="689"/>
    </location>
</feature>
<dbReference type="Gene3D" id="3.30.450.40">
    <property type="match status" value="1"/>
</dbReference>
<feature type="transmembrane region" description="Helical" evidence="8">
    <location>
        <begin position="42"/>
        <end position="61"/>
    </location>
</feature>
<dbReference type="InterPro" id="IPR000014">
    <property type="entry name" value="PAS"/>
</dbReference>
<dbReference type="GO" id="GO:0015074">
    <property type="term" value="P:DNA integration"/>
    <property type="evidence" value="ECO:0007669"/>
    <property type="project" value="InterPro"/>
</dbReference>
<evidence type="ECO:0000256" key="1">
    <source>
        <dbReference type="ARBA" id="ARBA00000085"/>
    </source>
</evidence>
<dbReference type="Proteomes" id="UP000215595">
    <property type="component" value="Unassembled WGS sequence"/>
</dbReference>
<evidence type="ECO:0000313" key="14">
    <source>
        <dbReference type="EMBL" id="OYX30871.1"/>
    </source>
</evidence>
<feature type="domain" description="Histidine kinase" evidence="9">
    <location>
        <begin position="984"/>
        <end position="1209"/>
    </location>
</feature>
<dbReference type="SUPFAM" id="SSF47384">
    <property type="entry name" value="Homodimeric domain of signal transducing histidine kinase"/>
    <property type="match status" value="1"/>
</dbReference>
<dbReference type="PROSITE" id="PS50112">
    <property type="entry name" value="PAS"/>
    <property type="match status" value="3"/>
</dbReference>
<dbReference type="InterPro" id="IPR013655">
    <property type="entry name" value="PAS_fold_3"/>
</dbReference>
<dbReference type="CDD" id="cd00130">
    <property type="entry name" value="PAS"/>
    <property type="match status" value="5"/>
</dbReference>
<feature type="coiled-coil region" evidence="7">
    <location>
        <begin position="934"/>
        <end position="968"/>
    </location>
</feature>
<dbReference type="SMART" id="SM00065">
    <property type="entry name" value="GAF"/>
    <property type="match status" value="1"/>
</dbReference>
<dbReference type="FunFam" id="3.30.450.20:FF:000099">
    <property type="entry name" value="Sensory box sensor histidine kinase"/>
    <property type="match status" value="1"/>
</dbReference>
<dbReference type="InterPro" id="IPR036890">
    <property type="entry name" value="HATPase_C_sf"/>
</dbReference>
<gene>
    <name evidence="14" type="ORF">B7Z01_13600</name>
</gene>
<evidence type="ECO:0000256" key="3">
    <source>
        <dbReference type="ARBA" id="ARBA00022553"/>
    </source>
</evidence>
<dbReference type="Pfam" id="PF00072">
    <property type="entry name" value="Response_reg"/>
    <property type="match status" value="1"/>
</dbReference>
<evidence type="ECO:0000256" key="5">
    <source>
        <dbReference type="ARBA" id="ARBA00022777"/>
    </source>
</evidence>
<keyword evidence="3 6" id="KW-0597">Phosphoprotein</keyword>
<dbReference type="PANTHER" id="PTHR43304">
    <property type="entry name" value="PHYTOCHROME-LIKE PROTEIN CPH1"/>
    <property type="match status" value="1"/>
</dbReference>
<comment type="catalytic activity">
    <reaction evidence="1">
        <text>ATP + protein L-histidine = ADP + protein N-phospho-L-histidine.</text>
        <dbReference type="EC" id="2.7.13.3"/>
    </reaction>
</comment>
<reference evidence="14 15" key="1">
    <citation type="submission" date="2017-03" db="EMBL/GenBank/DDBJ databases">
        <title>Lifting the veil on microbial sulfur biogeochemistry in mining wastewaters.</title>
        <authorList>
            <person name="Kantor R.S."/>
            <person name="Colenbrander Nelson T."/>
            <person name="Marshall S."/>
            <person name="Bennett D."/>
            <person name="Apte S."/>
            <person name="Camacho D."/>
            <person name="Thomas B.C."/>
            <person name="Warren L.A."/>
            <person name="Banfield J.F."/>
        </authorList>
    </citation>
    <scope>NUCLEOTIDE SEQUENCE [LARGE SCALE GENOMIC DNA]</scope>
    <source>
        <strain evidence="14">32-69-9</strain>
    </source>
</reference>
<dbReference type="InterPro" id="IPR003594">
    <property type="entry name" value="HATPase_dom"/>
</dbReference>
<dbReference type="InterPro" id="IPR001789">
    <property type="entry name" value="Sig_transdc_resp-reg_receiver"/>
</dbReference>
<evidence type="ECO:0000259" key="12">
    <source>
        <dbReference type="PROSITE" id="PS50113"/>
    </source>
</evidence>
<dbReference type="Gene3D" id="3.30.565.10">
    <property type="entry name" value="Histidine kinase-like ATPase, C-terminal domain"/>
    <property type="match status" value="1"/>
</dbReference>
<feature type="domain" description="PAS" evidence="11">
    <location>
        <begin position="822"/>
        <end position="891"/>
    </location>
</feature>
<dbReference type="Pfam" id="PF00989">
    <property type="entry name" value="PAS"/>
    <property type="match status" value="1"/>
</dbReference>
<dbReference type="InterPro" id="IPR003661">
    <property type="entry name" value="HisK_dim/P_dom"/>
</dbReference>
<dbReference type="Gene3D" id="3.30.450.20">
    <property type="entry name" value="PAS domain"/>
    <property type="match status" value="5"/>
</dbReference>
<dbReference type="Pfam" id="PF00512">
    <property type="entry name" value="HisKA"/>
    <property type="match status" value="1"/>
</dbReference>
<dbReference type="InterPro" id="IPR013656">
    <property type="entry name" value="PAS_4"/>
</dbReference>
<evidence type="ECO:0000259" key="13">
    <source>
        <dbReference type="PROSITE" id="PS50994"/>
    </source>
</evidence>
<dbReference type="Pfam" id="PF01590">
    <property type="entry name" value="GAF"/>
    <property type="match status" value="1"/>
</dbReference>
<dbReference type="PROSITE" id="PS50994">
    <property type="entry name" value="INTEGRASE"/>
    <property type="match status" value="1"/>
</dbReference>
<dbReference type="GO" id="GO:0000155">
    <property type="term" value="F:phosphorelay sensor kinase activity"/>
    <property type="evidence" value="ECO:0007669"/>
    <property type="project" value="InterPro"/>
</dbReference>
<dbReference type="SUPFAM" id="SSF55785">
    <property type="entry name" value="PYP-like sensor domain (PAS domain)"/>
    <property type="match status" value="5"/>
</dbReference>
<dbReference type="Pfam" id="PF08448">
    <property type="entry name" value="PAS_4"/>
    <property type="match status" value="1"/>
</dbReference>
<dbReference type="PROSITE" id="PS50113">
    <property type="entry name" value="PAC"/>
    <property type="match status" value="5"/>
</dbReference>
<feature type="domain" description="PAC" evidence="12">
    <location>
        <begin position="215"/>
        <end position="267"/>
    </location>
</feature>
<evidence type="ECO:0000256" key="7">
    <source>
        <dbReference type="SAM" id="Coils"/>
    </source>
</evidence>
<keyword evidence="7" id="KW-0175">Coiled coil</keyword>
<dbReference type="SMART" id="SM00091">
    <property type="entry name" value="PAS"/>
    <property type="match status" value="5"/>
</dbReference>
<keyword evidence="8" id="KW-1133">Transmembrane helix</keyword>
<protein>
    <recommendedName>
        <fullName evidence="2">histidine kinase</fullName>
        <ecNumber evidence="2">2.7.13.3</ecNumber>
    </recommendedName>
</protein>
<dbReference type="InterPro" id="IPR013767">
    <property type="entry name" value="PAS_fold"/>
</dbReference>
<dbReference type="SUPFAM" id="SSF55874">
    <property type="entry name" value="ATPase domain of HSP90 chaperone/DNA topoisomerase II/histidine kinase"/>
    <property type="match status" value="1"/>
</dbReference>
<feature type="domain" description="PAS" evidence="11">
    <location>
        <begin position="690"/>
        <end position="765"/>
    </location>
</feature>
<keyword evidence="5" id="KW-0418">Kinase</keyword>
<feature type="domain" description="PAC" evidence="12">
    <location>
        <begin position="894"/>
        <end position="946"/>
    </location>
</feature>
<dbReference type="Pfam" id="PF02518">
    <property type="entry name" value="HATPase_c"/>
    <property type="match status" value="1"/>
</dbReference>
<dbReference type="Gene3D" id="3.40.50.2300">
    <property type="match status" value="1"/>
</dbReference>
<feature type="domain" description="Response regulatory" evidence="10">
    <location>
        <begin position="1229"/>
        <end position="1343"/>
    </location>
</feature>
<keyword evidence="4" id="KW-0808">Transferase</keyword>
<evidence type="ECO:0000259" key="10">
    <source>
        <dbReference type="PROSITE" id="PS50110"/>
    </source>
</evidence>
<dbReference type="CDD" id="cd00082">
    <property type="entry name" value="HisKA"/>
    <property type="match status" value="1"/>
</dbReference>
<dbReference type="Pfam" id="PF08447">
    <property type="entry name" value="PAS_3"/>
    <property type="match status" value="3"/>
</dbReference>
<dbReference type="SUPFAM" id="SSF52172">
    <property type="entry name" value="CheY-like"/>
    <property type="match status" value="1"/>
</dbReference>
<dbReference type="PROSITE" id="PS50109">
    <property type="entry name" value="HIS_KIN"/>
    <property type="match status" value="1"/>
</dbReference>
<dbReference type="SMART" id="SM00387">
    <property type="entry name" value="HATPase_c"/>
    <property type="match status" value="1"/>
</dbReference>
<dbReference type="InterPro" id="IPR003018">
    <property type="entry name" value="GAF"/>
</dbReference>
<feature type="domain" description="PAS" evidence="11">
    <location>
        <begin position="268"/>
        <end position="323"/>
    </location>
</feature>
<dbReference type="NCBIfam" id="TIGR00229">
    <property type="entry name" value="sensory_box"/>
    <property type="match status" value="5"/>
</dbReference>
<dbReference type="PANTHER" id="PTHR43304:SF1">
    <property type="entry name" value="PAC DOMAIN-CONTAINING PROTEIN"/>
    <property type="match status" value="1"/>
</dbReference>
<proteinExistence type="predicted"/>
<dbReference type="SMART" id="SM00086">
    <property type="entry name" value="PAC"/>
    <property type="match status" value="5"/>
</dbReference>
<dbReference type="SMART" id="SM00448">
    <property type="entry name" value="REC"/>
    <property type="match status" value="1"/>
</dbReference>
<dbReference type="Gene3D" id="1.10.287.130">
    <property type="match status" value="1"/>
</dbReference>
<feature type="domain" description="PAC" evidence="12">
    <location>
        <begin position="769"/>
        <end position="821"/>
    </location>
</feature>
<feature type="transmembrane region" description="Helical" evidence="8">
    <location>
        <begin position="18"/>
        <end position="35"/>
    </location>
</feature>
<dbReference type="InterPro" id="IPR005467">
    <property type="entry name" value="His_kinase_dom"/>
</dbReference>
<dbReference type="InterPro" id="IPR001584">
    <property type="entry name" value="Integrase_cat-core"/>
</dbReference>
<evidence type="ECO:0000259" key="9">
    <source>
        <dbReference type="PROSITE" id="PS50109"/>
    </source>
</evidence>
<keyword evidence="8" id="KW-0472">Membrane</keyword>
<feature type="transmembrane region" description="Helical" evidence="8">
    <location>
        <begin position="99"/>
        <end position="118"/>
    </location>
</feature>
<dbReference type="InterPro" id="IPR000700">
    <property type="entry name" value="PAS-assoc_C"/>
</dbReference>
<dbReference type="EMBL" id="NCEB01000038">
    <property type="protein sequence ID" value="OYX30871.1"/>
    <property type="molecule type" value="Genomic_DNA"/>
</dbReference>
<evidence type="ECO:0000256" key="2">
    <source>
        <dbReference type="ARBA" id="ARBA00012438"/>
    </source>
</evidence>
<feature type="domain" description="PAC" evidence="12">
    <location>
        <begin position="341"/>
        <end position="393"/>
    </location>
</feature>
<dbReference type="GO" id="GO:0006355">
    <property type="term" value="P:regulation of DNA-templated transcription"/>
    <property type="evidence" value="ECO:0007669"/>
    <property type="project" value="InterPro"/>
</dbReference>
<dbReference type="SMART" id="SM00388">
    <property type="entry name" value="HisKA"/>
    <property type="match status" value="1"/>
</dbReference>
<dbReference type="SUPFAM" id="SSF55781">
    <property type="entry name" value="GAF domain-like"/>
    <property type="match status" value="1"/>
</dbReference>
<dbReference type="PROSITE" id="PS50110">
    <property type="entry name" value="RESPONSE_REGULATORY"/>
    <property type="match status" value="1"/>
</dbReference>
<comment type="caution">
    <text evidence="14">The sequence shown here is derived from an EMBL/GenBank/DDBJ whole genome shotgun (WGS) entry which is preliminary data.</text>
</comment>
<keyword evidence="8" id="KW-0812">Transmembrane</keyword>
<organism evidence="14 15">
    <name type="scientific">Brevundimonas subvibrioides</name>
    <dbReference type="NCBI Taxonomy" id="74313"/>
    <lineage>
        <taxon>Bacteria</taxon>
        <taxon>Pseudomonadati</taxon>
        <taxon>Pseudomonadota</taxon>
        <taxon>Alphaproteobacteria</taxon>
        <taxon>Caulobacterales</taxon>
        <taxon>Caulobacteraceae</taxon>
        <taxon>Brevundimonas</taxon>
    </lineage>
</organism>
<name>A0A258FEF9_9CAUL</name>
<dbReference type="InterPro" id="IPR036097">
    <property type="entry name" value="HisK_dim/P_sf"/>
</dbReference>
<sequence>MTPDAVLARLARSRPRSWWVNVLIGLGFAAGGLFVRWSGQAFYGEVTGFIILLPAVILAALTGGRTAGVVATIACLLGGWVVAGSTAVGFGVANAMGRVATVNFILVGLFSTLVAASLRKTVRQLDQTIAALGGSDEALLKSESRFRTAVAATRGILWTNTAEGRMEGDQPGWASLTGQTPQQYQGYGWSAAVHPEDAQPTLDAWKIAVTQRKPFDFRHRVRTADGSCRTFDIRAVPTLDRDGRILEWVGVHTDVTEARDAELALRESEARFRLMADTAPSPVWLTDAAGDVEFVNKALETFYGKPGETFLGQAWKASVHPDDIAGVAATQAGARETLSPYGFECRFQRHDGVWRWMRVSVNPRFDGEGVFQGYVGMSFDVTETRVALEALAAQERRQRFLLELADGVRELEDPAAIMDHVQSVLGRLLGASRVGYGEFSLDRQTVELMPDWTEGVPSLAGIRPVPDLGEQIMAELFLGLTVAVDDVTSDARTVDAVASLARREIGGFVTAPLFRAGEMRAFLFVHSAPARAWTAEDVALIQDVADRTWSEVERARAEAELRESEARFRDIADTAPVLIWVTAQDRTRAFVNQTYVDYNGGTYEEARLADWRAVIHPDDQDRILAESVAGEATGKPFSLEARYLRQDGVYRWLKSFSRPRLGAGGQVLGFVGVAFDVTDIRESNLRLSTAMAERDAILSQLAEGVIVTDPDGAIIFVNEAARRHHGVARLDVSPEDYADAYQLFTEDGRPYPPDQLPLTRAVRNGTTTTDARWRIRRPDGSEVIAVGNARPVVTETGASIGAVLTLRDDTARVEAEQRLAESEGRFRTVADSAPVPIWMSDADGNVVFANLAYRSFFKVLDKPLKGGWTGMMTPEDRVAFEADYRRAFDRREPYDGAVRVIHSDLGVRWLRSQGVPRFDAAGQFQGYVGVNLDVTEAQQAEQDLKRINELLEDRVGEALAEKAKAEADLMHAQRMEAVGRLTGGVAHDFNNLLTVVIGALDLILRSPDDGARRQKMGEAALAAARRGERLTHQLLAFSRRQTLRPEAVDLNALIRQSDPLLRRAVGEALDYRLKLRRGGARVIVDPAQFEAALLNLIVNARDAIAEKGAGDGGAIAVQTRHCRIEAGEVADVEPGDYVCVSVADTGAGMDEETMRRVFEPFFTTKAVGKGTGLGLSQVYGFARQSGGGVRLDSTSGQGTTIDIYLPPAAAVADAETEPTAAEAGPTTGSLLLVEDDPGVAAVAFDLLTEHGLSVTLAENGPEALARLETATFDIMLTDVVMPGGVSGIELARRAADLYPAMRILLASGYAGDDVDDDLVGAAWPLLRKPYSGEELFQALGRAKAAQQETAA</sequence>
<feature type="domain" description="Integrase catalytic" evidence="13">
    <location>
        <begin position="830"/>
        <end position="1015"/>
    </location>
</feature>
<evidence type="ECO:0000256" key="6">
    <source>
        <dbReference type="PROSITE-ProRule" id="PRU00169"/>
    </source>
</evidence>